<dbReference type="EMBL" id="AWUW01000039">
    <property type="protein sequence ID" value="ERJ67924.1"/>
    <property type="molecule type" value="Genomic_DNA"/>
</dbReference>
<sequence length="54" mass="6258">MKLSFLRQINACICLDRYEGVEGFLSNGLIVMKPIRRREIIRSSEKDKCSQKAL</sequence>
<reference evidence="1 2" key="1">
    <citation type="submission" date="2013-06" db="EMBL/GenBank/DDBJ databases">
        <authorList>
            <person name="Weinstock G."/>
            <person name="Sodergren E."/>
            <person name="Lobos E.A."/>
            <person name="Fulton L."/>
            <person name="Fulton R."/>
            <person name="Courtney L."/>
            <person name="Fronick C."/>
            <person name="O'Laughlin M."/>
            <person name="Godfrey J."/>
            <person name="Wilson R.M."/>
            <person name="Miner T."/>
            <person name="Farmer C."/>
            <person name="Delehaunty K."/>
            <person name="Cordes M."/>
            <person name="Minx P."/>
            <person name="Tomlinson C."/>
            <person name="Chen J."/>
            <person name="Wollam A."/>
            <person name="Pepin K.H."/>
            <person name="Bhonagiri V."/>
            <person name="Zhang X."/>
            <person name="Warren W."/>
            <person name="Mitreva M."/>
            <person name="Mardis E.R."/>
            <person name="Wilson R.K."/>
        </authorList>
    </citation>
    <scope>NUCLEOTIDE SEQUENCE [LARGE SCALE GENOMIC DNA]</scope>
    <source>
        <strain evidence="1 2">F0570</strain>
    </source>
</reference>
<dbReference type="AlphaFoldDB" id="A0A0E2LRQ5"/>
<protein>
    <submittedName>
        <fullName evidence="1">Uncharacterized protein</fullName>
    </submittedName>
</protein>
<dbReference type="HOGENOM" id="CLU_2956679_0_0_10"/>
<evidence type="ECO:0000313" key="2">
    <source>
        <dbReference type="Proteomes" id="UP000016630"/>
    </source>
</evidence>
<accession>A0A0E2LRQ5</accession>
<name>A0A0E2LRQ5_PORGN</name>
<evidence type="ECO:0000313" key="1">
    <source>
        <dbReference type="EMBL" id="ERJ67924.1"/>
    </source>
</evidence>
<dbReference type="PATRIC" id="fig|1227271.3.peg.596"/>
<dbReference type="Proteomes" id="UP000016630">
    <property type="component" value="Unassembled WGS sequence"/>
</dbReference>
<proteinExistence type="predicted"/>
<comment type="caution">
    <text evidence="1">The sequence shown here is derived from an EMBL/GenBank/DDBJ whole genome shotgun (WGS) entry which is preliminary data.</text>
</comment>
<gene>
    <name evidence="1" type="ORF">HMPREF1555_00673</name>
</gene>
<organism evidence="1 2">
    <name type="scientific">Porphyromonas gingivalis F0570</name>
    <dbReference type="NCBI Taxonomy" id="1227271"/>
    <lineage>
        <taxon>Bacteria</taxon>
        <taxon>Pseudomonadati</taxon>
        <taxon>Bacteroidota</taxon>
        <taxon>Bacteroidia</taxon>
        <taxon>Bacteroidales</taxon>
        <taxon>Porphyromonadaceae</taxon>
        <taxon>Porphyromonas</taxon>
    </lineage>
</organism>